<dbReference type="Proteomes" id="UP000030437">
    <property type="component" value="Unassembled WGS sequence"/>
</dbReference>
<evidence type="ECO:0000313" key="2">
    <source>
        <dbReference type="Proteomes" id="UP000030437"/>
    </source>
</evidence>
<comment type="caution">
    <text evidence="1">The sequence shown here is derived from an EMBL/GenBank/DDBJ whole genome shotgun (WGS) entry which is preliminary data.</text>
</comment>
<protein>
    <recommendedName>
        <fullName evidence="3">DUF1963 domain-containing protein</fullName>
    </recommendedName>
</protein>
<dbReference type="InterPro" id="IPR015315">
    <property type="entry name" value="DUF1963"/>
</dbReference>
<dbReference type="AlphaFoldDB" id="A0A0A3IH71"/>
<organism evidence="1 2">
    <name type="scientific">Lysinibacillus odysseyi 34hs-1 = NBRC 100172</name>
    <dbReference type="NCBI Taxonomy" id="1220589"/>
    <lineage>
        <taxon>Bacteria</taxon>
        <taxon>Bacillati</taxon>
        <taxon>Bacillota</taxon>
        <taxon>Bacilli</taxon>
        <taxon>Bacillales</taxon>
        <taxon>Bacillaceae</taxon>
        <taxon>Lysinibacillus</taxon>
    </lineage>
</organism>
<proteinExistence type="predicted"/>
<evidence type="ECO:0008006" key="3">
    <source>
        <dbReference type="Google" id="ProtNLM"/>
    </source>
</evidence>
<dbReference type="EMBL" id="JPVP01000060">
    <property type="protein sequence ID" value="KGR82178.1"/>
    <property type="molecule type" value="Genomic_DNA"/>
</dbReference>
<sequence length="227" mass="26225">MNSSEIKKAVFKHATIFKTGGIRPTEELGESWIGKVLWGQEKIEVPSNFEPLCTLFLEKSPYCPKELESYQLITVYMDYNVFNELTRENLAPFFKINCYTTLDGLHKVNDQSIRIKPFPLIPSLVDNDAPAWDSADFDPEIEDEIVRLESENVLDYHEDVVEEVYPMHKIGGYASYVQSGVSFGEDYHFVFQISSDEKAQFNIVDSGSFYFFFNEATQEWAVHCDFF</sequence>
<dbReference type="Gene3D" id="2.30.320.10">
    <property type="entry name" value="YwqG-like"/>
    <property type="match status" value="1"/>
</dbReference>
<dbReference type="RefSeq" id="WP_036159424.1">
    <property type="nucleotide sequence ID" value="NZ_AVCX01000001.1"/>
</dbReference>
<gene>
    <name evidence="1" type="ORF">CD32_23140</name>
</gene>
<dbReference type="SUPFAM" id="SSF103032">
    <property type="entry name" value="Hypothetical protein YwqG"/>
    <property type="match status" value="1"/>
</dbReference>
<keyword evidence="2" id="KW-1185">Reference proteome</keyword>
<dbReference type="OrthoDB" id="8792814at2"/>
<evidence type="ECO:0000313" key="1">
    <source>
        <dbReference type="EMBL" id="KGR82178.1"/>
    </source>
</evidence>
<dbReference type="Pfam" id="PF09234">
    <property type="entry name" value="DUF1963"/>
    <property type="match status" value="1"/>
</dbReference>
<dbReference type="eggNOG" id="COG3878">
    <property type="taxonomic scope" value="Bacteria"/>
</dbReference>
<reference evidence="1 2" key="1">
    <citation type="submission" date="2014-02" db="EMBL/GenBank/DDBJ databases">
        <title>Draft genome sequence of Lysinibacillus odysseyi NBRC 100172.</title>
        <authorList>
            <person name="Zhang F."/>
            <person name="Wang G."/>
            <person name="Zhang L."/>
        </authorList>
    </citation>
    <scope>NUCLEOTIDE SEQUENCE [LARGE SCALE GENOMIC DNA]</scope>
    <source>
        <strain evidence="1 2">NBRC 100172</strain>
    </source>
</reference>
<name>A0A0A3IH71_9BACI</name>
<accession>A0A0A3IH71</accession>
<dbReference type="InterPro" id="IPR035948">
    <property type="entry name" value="YwqG-like_sf"/>
</dbReference>